<dbReference type="GO" id="GO:0009252">
    <property type="term" value="P:peptidoglycan biosynthetic process"/>
    <property type="evidence" value="ECO:0007669"/>
    <property type="project" value="TreeGrafter"/>
</dbReference>
<dbReference type="PROSITE" id="PS51178">
    <property type="entry name" value="PASTA"/>
    <property type="match status" value="1"/>
</dbReference>
<proteinExistence type="predicted"/>
<dbReference type="Gene3D" id="1.10.3810.10">
    <property type="entry name" value="Biosynthetic peptidoglycan transglycosylase-like"/>
    <property type="match status" value="1"/>
</dbReference>
<dbReference type="SMART" id="SM00740">
    <property type="entry name" value="PASTA"/>
    <property type="match status" value="1"/>
</dbReference>
<comment type="caution">
    <text evidence="11">The sequence shown here is derived from an EMBL/GenBank/DDBJ whole genome shotgun (WGS) entry which is preliminary data.</text>
</comment>
<dbReference type="InterPro" id="IPR050396">
    <property type="entry name" value="Glycosyltr_51/Transpeptidase"/>
</dbReference>
<dbReference type="PANTHER" id="PTHR32282">
    <property type="entry name" value="BINDING PROTEIN TRANSPEPTIDASE, PUTATIVE-RELATED"/>
    <property type="match status" value="1"/>
</dbReference>
<dbReference type="Pfam" id="PF00905">
    <property type="entry name" value="Transpeptidase"/>
    <property type="match status" value="1"/>
</dbReference>
<dbReference type="InterPro" id="IPR012338">
    <property type="entry name" value="Beta-lactam/transpept-like"/>
</dbReference>
<dbReference type="EMBL" id="BONJ01000001">
    <property type="protein sequence ID" value="GIG12321.1"/>
    <property type="molecule type" value="Genomic_DNA"/>
</dbReference>
<dbReference type="AlphaFoldDB" id="A0A8J3LC61"/>
<dbReference type="RefSeq" id="WP_166380161.1">
    <property type="nucleotide sequence ID" value="NZ_BAAATT010000033.1"/>
</dbReference>
<dbReference type="GO" id="GO:0030288">
    <property type="term" value="C:outer membrane-bounded periplasmic space"/>
    <property type="evidence" value="ECO:0007669"/>
    <property type="project" value="TreeGrafter"/>
</dbReference>
<evidence type="ECO:0000256" key="3">
    <source>
        <dbReference type="ARBA" id="ARBA00022676"/>
    </source>
</evidence>
<dbReference type="SUPFAM" id="SSF53955">
    <property type="entry name" value="Lysozyme-like"/>
    <property type="match status" value="1"/>
</dbReference>
<dbReference type="PANTHER" id="PTHR32282:SF33">
    <property type="entry name" value="PEPTIDOGLYCAN GLYCOSYLTRANSFERASE"/>
    <property type="match status" value="1"/>
</dbReference>
<evidence type="ECO:0000256" key="8">
    <source>
        <dbReference type="ARBA" id="ARBA00049902"/>
    </source>
</evidence>
<evidence type="ECO:0000256" key="7">
    <source>
        <dbReference type="ARBA" id="ARBA00034000"/>
    </source>
</evidence>
<evidence type="ECO:0000313" key="12">
    <source>
        <dbReference type="Proteomes" id="UP000660339"/>
    </source>
</evidence>
<keyword evidence="6" id="KW-0511">Multifunctional enzyme</keyword>
<dbReference type="CDD" id="cd06577">
    <property type="entry name" value="PASTA_pknB"/>
    <property type="match status" value="1"/>
</dbReference>
<comment type="catalytic activity">
    <reaction evidence="7">
        <text>Preferential cleavage: (Ac)2-L-Lys-D-Ala-|-D-Ala. Also transpeptidation of peptidyl-alanyl moieties that are N-acyl substituents of D-alanine.</text>
        <dbReference type="EC" id="3.4.16.4"/>
    </reaction>
</comment>
<keyword evidence="4" id="KW-0808">Transferase</keyword>
<sequence>MSSRYRNPLVNIASMLVCGLLAGVVVASAAFPAVALSGLAAIVGGDALGKLPDELIVKRSPQLSYLYAADGKSLLATMYDENRRDLPLADIPLIVRQAVLAAEDQKFYEHNGVDIKGIARAYIANKKAGDVEQGASTLTMQFVRLSISYSADTAQEVVDATEDTAKRKVREMRFAMAIEQRMSKDDILEGYLNTAYFGNRAYGIFAAAQVYFGKQPATLTAAEAAFLAALVKFPGGFDVISLKGAALAVDRRDYVLGEMVQTGALTEQQAALARAEPLKVTGKFTPNGCVQATNIKWGFFCDFFQRWWNQQPVFGVTPYDRERSLKSGGFRIVTSLDVTAQSAMDRGIDRSVNNNPDLPGGKWKYKSDAVMLAAVEPGTGKVRGLATNRNFRIDSRTKPQNGKASNPALARRGVRGSYPNTTNPLLSGGPDIGGYQPGSVMKIFTLVAALEKGYPLSTIINTRAPYVSRTRITGSPNCGGYWCPTNSGGRNFGAQNMWNGFGSSINTFFVPLFEMTGGSRVVDTAKRMGLTFYDNPRSNLDDYYYSTQAADGWGPFTLGASDHTPLQIANAFATLAADGLYCEPTPVESITTNKGEKLAVGDPRCKQNIAVDVARAAIDAARCPVGDQSLYGKCQGATARDSREIIGRYIAGKTGTTDNSKSVTLTITTKQLAISGFQTDPDWAQVNHQMSHRVINPAVQYALRDAMKAKKSIQFSRPSNTRLITGSQVTIPAVKCRTLPQARSILNGRGFKPEVAPKQVDSDCPKGTAAGTSPSGRTIRNGVVVIEISNGSRAKPSTPPSPRPGTPPSTPPSPGPNPPPPAEAAARSG</sequence>
<accession>A0A8J3LC61</accession>
<evidence type="ECO:0000259" key="10">
    <source>
        <dbReference type="PROSITE" id="PS51178"/>
    </source>
</evidence>
<comment type="catalytic activity">
    <reaction evidence="8">
        <text>[GlcNAc-(1-&gt;4)-Mur2Ac(oyl-L-Ala-gamma-D-Glu-L-Lys-D-Ala-D-Ala)](n)-di-trans,octa-cis-undecaprenyl diphosphate + beta-D-GlcNAc-(1-&gt;4)-Mur2Ac(oyl-L-Ala-gamma-D-Glu-L-Lys-D-Ala-D-Ala)-di-trans,octa-cis-undecaprenyl diphosphate = [GlcNAc-(1-&gt;4)-Mur2Ac(oyl-L-Ala-gamma-D-Glu-L-Lys-D-Ala-D-Ala)](n+1)-di-trans,octa-cis-undecaprenyl diphosphate + di-trans,octa-cis-undecaprenyl diphosphate + H(+)</text>
        <dbReference type="Rhea" id="RHEA:23708"/>
        <dbReference type="Rhea" id="RHEA-COMP:9602"/>
        <dbReference type="Rhea" id="RHEA-COMP:9603"/>
        <dbReference type="ChEBI" id="CHEBI:15378"/>
        <dbReference type="ChEBI" id="CHEBI:58405"/>
        <dbReference type="ChEBI" id="CHEBI:60033"/>
        <dbReference type="ChEBI" id="CHEBI:78435"/>
        <dbReference type="EC" id="2.4.99.28"/>
    </reaction>
</comment>
<dbReference type="InterPro" id="IPR023346">
    <property type="entry name" value="Lysozyme-like_dom_sf"/>
</dbReference>
<evidence type="ECO:0000256" key="1">
    <source>
        <dbReference type="ARBA" id="ARBA00022645"/>
    </source>
</evidence>
<keyword evidence="2" id="KW-0645">Protease</keyword>
<evidence type="ECO:0000256" key="5">
    <source>
        <dbReference type="ARBA" id="ARBA00022801"/>
    </source>
</evidence>
<dbReference type="InterPro" id="IPR036950">
    <property type="entry name" value="PBP_transglycosylase"/>
</dbReference>
<keyword evidence="12" id="KW-1185">Reference proteome</keyword>
<organism evidence="11 12">
    <name type="scientific">Catellatospora methionotrophica</name>
    <dbReference type="NCBI Taxonomy" id="121620"/>
    <lineage>
        <taxon>Bacteria</taxon>
        <taxon>Bacillati</taxon>
        <taxon>Actinomycetota</taxon>
        <taxon>Actinomycetes</taxon>
        <taxon>Micromonosporales</taxon>
        <taxon>Micromonosporaceae</taxon>
        <taxon>Catellatospora</taxon>
    </lineage>
</organism>
<name>A0A8J3LC61_9ACTN</name>
<keyword evidence="1 11" id="KW-0121">Carboxypeptidase</keyword>
<dbReference type="Pfam" id="PF00912">
    <property type="entry name" value="Transgly"/>
    <property type="match status" value="1"/>
</dbReference>
<dbReference type="InterPro" id="IPR001264">
    <property type="entry name" value="Glyco_trans_51"/>
</dbReference>
<feature type="compositionally biased region" description="Pro residues" evidence="9">
    <location>
        <begin position="797"/>
        <end position="822"/>
    </location>
</feature>
<evidence type="ECO:0000256" key="4">
    <source>
        <dbReference type="ARBA" id="ARBA00022679"/>
    </source>
</evidence>
<protein>
    <submittedName>
        <fullName evidence="11">Carboxypeptidase</fullName>
    </submittedName>
</protein>
<evidence type="ECO:0000256" key="9">
    <source>
        <dbReference type="SAM" id="MobiDB-lite"/>
    </source>
</evidence>
<keyword evidence="3" id="KW-0328">Glycosyltransferase</keyword>
<dbReference type="Gene3D" id="3.30.10.20">
    <property type="match status" value="1"/>
</dbReference>
<gene>
    <name evidence="11" type="ORF">Cme02nite_06530</name>
</gene>
<evidence type="ECO:0000256" key="6">
    <source>
        <dbReference type="ARBA" id="ARBA00023268"/>
    </source>
</evidence>
<dbReference type="SUPFAM" id="SSF56601">
    <property type="entry name" value="beta-lactamase/transpeptidase-like"/>
    <property type="match status" value="1"/>
</dbReference>
<dbReference type="GO" id="GO:0008658">
    <property type="term" value="F:penicillin binding"/>
    <property type="evidence" value="ECO:0007669"/>
    <property type="project" value="InterPro"/>
</dbReference>
<evidence type="ECO:0000256" key="2">
    <source>
        <dbReference type="ARBA" id="ARBA00022670"/>
    </source>
</evidence>
<dbReference type="GO" id="GO:0009002">
    <property type="term" value="F:serine-type D-Ala-D-Ala carboxypeptidase activity"/>
    <property type="evidence" value="ECO:0007669"/>
    <property type="project" value="UniProtKB-EC"/>
</dbReference>
<dbReference type="InterPro" id="IPR005543">
    <property type="entry name" value="PASTA_dom"/>
</dbReference>
<dbReference type="GO" id="GO:0008955">
    <property type="term" value="F:peptidoglycan glycosyltransferase activity"/>
    <property type="evidence" value="ECO:0007669"/>
    <property type="project" value="UniProtKB-EC"/>
</dbReference>
<feature type="domain" description="PASTA" evidence="10">
    <location>
        <begin position="725"/>
        <end position="790"/>
    </location>
</feature>
<evidence type="ECO:0000313" key="11">
    <source>
        <dbReference type="EMBL" id="GIG12321.1"/>
    </source>
</evidence>
<dbReference type="Proteomes" id="UP000660339">
    <property type="component" value="Unassembled WGS sequence"/>
</dbReference>
<keyword evidence="5" id="KW-0378">Hydrolase</keyword>
<feature type="region of interest" description="Disordered" evidence="9">
    <location>
        <begin position="395"/>
        <end position="425"/>
    </location>
</feature>
<dbReference type="GO" id="GO:0006508">
    <property type="term" value="P:proteolysis"/>
    <property type="evidence" value="ECO:0007669"/>
    <property type="project" value="UniProtKB-KW"/>
</dbReference>
<dbReference type="Gene3D" id="3.40.710.10">
    <property type="entry name" value="DD-peptidase/beta-lactamase superfamily"/>
    <property type="match status" value="1"/>
</dbReference>
<feature type="region of interest" description="Disordered" evidence="9">
    <location>
        <begin position="753"/>
        <end position="829"/>
    </location>
</feature>
<dbReference type="InterPro" id="IPR001460">
    <property type="entry name" value="PCN-bd_Tpept"/>
</dbReference>
<reference evidence="11" key="1">
    <citation type="submission" date="2021-01" db="EMBL/GenBank/DDBJ databases">
        <title>Whole genome shotgun sequence of Catellatospora methionotrophica NBRC 14553.</title>
        <authorList>
            <person name="Komaki H."/>
            <person name="Tamura T."/>
        </authorList>
    </citation>
    <scope>NUCLEOTIDE SEQUENCE</scope>
    <source>
        <strain evidence="11">NBRC 14553</strain>
    </source>
</reference>
<dbReference type="Pfam" id="PF03793">
    <property type="entry name" value="PASTA"/>
    <property type="match status" value="1"/>
</dbReference>